<dbReference type="AlphaFoldDB" id="A0AAE0HYA3"/>
<name>A0AAE0HYA3_9PEZI</name>
<dbReference type="EMBL" id="JAUEDM010000006">
    <property type="protein sequence ID" value="KAK3315082.1"/>
    <property type="molecule type" value="Genomic_DNA"/>
</dbReference>
<dbReference type="Proteomes" id="UP001283341">
    <property type="component" value="Unassembled WGS sequence"/>
</dbReference>
<proteinExistence type="predicted"/>
<sequence>MKSITRGRPHRAVLLRGGVEVAASASVATDGAGAAALELVRGMLVPHRKVPGDREQCGIRRIDKASVGGPQGITLKGGTIRQSRSQQQNKHQIGSASRLLRGRRFRIGLRGQWAGDKVQAVLVFCGNLVGEMDAQVLAVRIADLQSGLGAGSALRGTGCGQHSSRGRRMQRAQGCLLLGFLCAAAEAHAWKSRSGKGGTGSNGNRRPTAVPVVLSVESPPVTYGLSAKKLVHPRPKM</sequence>
<keyword evidence="2" id="KW-1185">Reference proteome</keyword>
<reference evidence="1" key="1">
    <citation type="journal article" date="2023" name="Mol. Phylogenet. Evol.">
        <title>Genome-scale phylogeny and comparative genomics of the fungal order Sordariales.</title>
        <authorList>
            <person name="Hensen N."/>
            <person name="Bonometti L."/>
            <person name="Westerberg I."/>
            <person name="Brannstrom I.O."/>
            <person name="Guillou S."/>
            <person name="Cros-Aarteil S."/>
            <person name="Calhoun S."/>
            <person name="Haridas S."/>
            <person name="Kuo A."/>
            <person name="Mondo S."/>
            <person name="Pangilinan J."/>
            <person name="Riley R."/>
            <person name="LaButti K."/>
            <person name="Andreopoulos B."/>
            <person name="Lipzen A."/>
            <person name="Chen C."/>
            <person name="Yan M."/>
            <person name="Daum C."/>
            <person name="Ng V."/>
            <person name="Clum A."/>
            <person name="Steindorff A."/>
            <person name="Ohm R.A."/>
            <person name="Martin F."/>
            <person name="Silar P."/>
            <person name="Natvig D.O."/>
            <person name="Lalanne C."/>
            <person name="Gautier V."/>
            <person name="Ament-Velasquez S.L."/>
            <person name="Kruys A."/>
            <person name="Hutchinson M.I."/>
            <person name="Powell A.J."/>
            <person name="Barry K."/>
            <person name="Miller A.N."/>
            <person name="Grigoriev I.V."/>
            <person name="Debuchy R."/>
            <person name="Gladieux P."/>
            <person name="Hiltunen Thoren M."/>
            <person name="Johannesson H."/>
        </authorList>
    </citation>
    <scope>NUCLEOTIDE SEQUENCE</scope>
    <source>
        <strain evidence="1">CBS 118394</strain>
    </source>
</reference>
<evidence type="ECO:0000313" key="1">
    <source>
        <dbReference type="EMBL" id="KAK3315082.1"/>
    </source>
</evidence>
<accession>A0AAE0HYA3</accession>
<protein>
    <submittedName>
        <fullName evidence="1">Uncharacterized protein</fullName>
    </submittedName>
</protein>
<comment type="caution">
    <text evidence="1">The sequence shown here is derived from an EMBL/GenBank/DDBJ whole genome shotgun (WGS) entry which is preliminary data.</text>
</comment>
<evidence type="ECO:0000313" key="2">
    <source>
        <dbReference type="Proteomes" id="UP001283341"/>
    </source>
</evidence>
<reference evidence="1" key="2">
    <citation type="submission" date="2023-06" db="EMBL/GenBank/DDBJ databases">
        <authorList>
            <consortium name="Lawrence Berkeley National Laboratory"/>
            <person name="Haridas S."/>
            <person name="Hensen N."/>
            <person name="Bonometti L."/>
            <person name="Westerberg I."/>
            <person name="Brannstrom I.O."/>
            <person name="Guillou S."/>
            <person name="Cros-Aarteil S."/>
            <person name="Calhoun S."/>
            <person name="Kuo A."/>
            <person name="Mondo S."/>
            <person name="Pangilinan J."/>
            <person name="Riley R."/>
            <person name="Labutti K."/>
            <person name="Andreopoulos B."/>
            <person name="Lipzen A."/>
            <person name="Chen C."/>
            <person name="Yanf M."/>
            <person name="Daum C."/>
            <person name="Ng V."/>
            <person name="Clum A."/>
            <person name="Steindorff A."/>
            <person name="Ohm R."/>
            <person name="Martin F."/>
            <person name="Silar P."/>
            <person name="Natvig D."/>
            <person name="Lalanne C."/>
            <person name="Gautier V."/>
            <person name="Ament-Velasquez S.L."/>
            <person name="Kruys A."/>
            <person name="Hutchinson M.I."/>
            <person name="Powell A.J."/>
            <person name="Barry K."/>
            <person name="Miller A.N."/>
            <person name="Grigoriev I.V."/>
            <person name="Debuchy R."/>
            <person name="Gladieux P."/>
            <person name="Thoren M.H."/>
            <person name="Johannesson H."/>
        </authorList>
    </citation>
    <scope>NUCLEOTIDE SEQUENCE</scope>
    <source>
        <strain evidence="1">CBS 118394</strain>
    </source>
</reference>
<organism evidence="1 2">
    <name type="scientific">Apodospora peruviana</name>
    <dbReference type="NCBI Taxonomy" id="516989"/>
    <lineage>
        <taxon>Eukaryota</taxon>
        <taxon>Fungi</taxon>
        <taxon>Dikarya</taxon>
        <taxon>Ascomycota</taxon>
        <taxon>Pezizomycotina</taxon>
        <taxon>Sordariomycetes</taxon>
        <taxon>Sordariomycetidae</taxon>
        <taxon>Sordariales</taxon>
        <taxon>Lasiosphaeriaceae</taxon>
        <taxon>Apodospora</taxon>
    </lineage>
</organism>
<gene>
    <name evidence="1" type="ORF">B0H66DRAFT_535971</name>
</gene>